<dbReference type="InterPro" id="IPR015797">
    <property type="entry name" value="NUDIX_hydrolase-like_dom_sf"/>
</dbReference>
<dbReference type="Pfam" id="PF00293">
    <property type="entry name" value="NUDIX"/>
    <property type="match status" value="1"/>
</dbReference>
<dbReference type="InterPro" id="IPR000086">
    <property type="entry name" value="NUDIX_hydrolase_dom"/>
</dbReference>
<evidence type="ECO:0000313" key="4">
    <source>
        <dbReference type="EMBL" id="OGG76571.1"/>
    </source>
</evidence>
<keyword evidence="2" id="KW-0378">Hydrolase</keyword>
<dbReference type="GO" id="GO:0016787">
    <property type="term" value="F:hydrolase activity"/>
    <property type="evidence" value="ECO:0007669"/>
    <property type="project" value="UniProtKB-KW"/>
</dbReference>
<name>A0A1F6ESF3_9BACT</name>
<dbReference type="Proteomes" id="UP000176714">
    <property type="component" value="Unassembled WGS sequence"/>
</dbReference>
<dbReference type="EMBL" id="MFMD01000008">
    <property type="protein sequence ID" value="OGG76571.1"/>
    <property type="molecule type" value="Genomic_DNA"/>
</dbReference>
<evidence type="ECO:0000256" key="2">
    <source>
        <dbReference type="ARBA" id="ARBA00022801"/>
    </source>
</evidence>
<dbReference type="AlphaFoldDB" id="A0A1F6ESF3"/>
<feature type="domain" description="Nudix hydrolase" evidence="3">
    <location>
        <begin position="7"/>
        <end position="151"/>
    </location>
</feature>
<dbReference type="PANTHER" id="PTHR43046">
    <property type="entry name" value="GDP-MANNOSE MANNOSYL HYDROLASE"/>
    <property type="match status" value="1"/>
</dbReference>
<dbReference type="PANTHER" id="PTHR43046:SF14">
    <property type="entry name" value="MUTT_NUDIX FAMILY PROTEIN"/>
    <property type="match status" value="1"/>
</dbReference>
<organism evidence="4 5">
    <name type="scientific">Candidatus Kaiserbacteria bacterium RIFCSPLOWO2_01_FULL_55_19</name>
    <dbReference type="NCBI Taxonomy" id="1798516"/>
    <lineage>
        <taxon>Bacteria</taxon>
        <taxon>Candidatus Kaiseribacteriota</taxon>
    </lineage>
</organism>
<dbReference type="SUPFAM" id="SSF55811">
    <property type="entry name" value="Nudix"/>
    <property type="match status" value="1"/>
</dbReference>
<gene>
    <name evidence="4" type="ORF">A2950_01040</name>
</gene>
<accession>A0A1F6ESF3</accession>
<protein>
    <recommendedName>
        <fullName evidence="3">Nudix hydrolase domain-containing protein</fullName>
    </recommendedName>
</protein>
<evidence type="ECO:0000256" key="1">
    <source>
        <dbReference type="ARBA" id="ARBA00001946"/>
    </source>
</evidence>
<comment type="caution">
    <text evidence="4">The sequence shown here is derived from an EMBL/GenBank/DDBJ whole genome shotgun (WGS) entry which is preliminary data.</text>
</comment>
<sequence length="168" mass="19260">MKPASKLLHEVAITAIVVKDGKYLITRRALTKKRWPGKWTVPGGKLETSDYVNLPKDTEGCWYNILERVVRREVKEEVGLEIKNIDYVTSLTTIDNEGTPVFIISCVADWERGEVVLQEDETDKSAWVSIKEAKEYDLIGGIWEELFMVDQRRKGEKSEWKKSSSLPS</sequence>
<evidence type="ECO:0000259" key="3">
    <source>
        <dbReference type="PROSITE" id="PS51462"/>
    </source>
</evidence>
<reference evidence="4 5" key="1">
    <citation type="journal article" date="2016" name="Nat. Commun.">
        <title>Thousands of microbial genomes shed light on interconnected biogeochemical processes in an aquifer system.</title>
        <authorList>
            <person name="Anantharaman K."/>
            <person name="Brown C.T."/>
            <person name="Hug L.A."/>
            <person name="Sharon I."/>
            <person name="Castelle C.J."/>
            <person name="Probst A.J."/>
            <person name="Thomas B.C."/>
            <person name="Singh A."/>
            <person name="Wilkins M.J."/>
            <person name="Karaoz U."/>
            <person name="Brodie E.L."/>
            <person name="Williams K.H."/>
            <person name="Hubbard S.S."/>
            <person name="Banfield J.F."/>
        </authorList>
    </citation>
    <scope>NUCLEOTIDE SEQUENCE [LARGE SCALE GENOMIC DNA]</scope>
</reference>
<comment type="cofactor">
    <cofactor evidence="1">
        <name>Mg(2+)</name>
        <dbReference type="ChEBI" id="CHEBI:18420"/>
    </cofactor>
</comment>
<dbReference type="STRING" id="1798516.A2950_01040"/>
<dbReference type="PROSITE" id="PS51462">
    <property type="entry name" value="NUDIX"/>
    <property type="match status" value="1"/>
</dbReference>
<proteinExistence type="predicted"/>
<dbReference type="Gene3D" id="3.90.79.10">
    <property type="entry name" value="Nucleoside Triphosphate Pyrophosphohydrolase"/>
    <property type="match status" value="1"/>
</dbReference>
<evidence type="ECO:0000313" key="5">
    <source>
        <dbReference type="Proteomes" id="UP000176714"/>
    </source>
</evidence>